<name>A0AAV7KNB9_PLEWA</name>
<proteinExistence type="predicted"/>
<dbReference type="EMBL" id="JANPWB010000016">
    <property type="protein sequence ID" value="KAJ1080811.1"/>
    <property type="molecule type" value="Genomic_DNA"/>
</dbReference>
<gene>
    <name evidence="2" type="ORF">NDU88_001000</name>
</gene>
<reference evidence="2" key="1">
    <citation type="journal article" date="2022" name="bioRxiv">
        <title>Sequencing and chromosome-scale assembly of the giantPleurodeles waltlgenome.</title>
        <authorList>
            <person name="Brown T."/>
            <person name="Elewa A."/>
            <person name="Iarovenko S."/>
            <person name="Subramanian E."/>
            <person name="Araus A.J."/>
            <person name="Petzold A."/>
            <person name="Susuki M."/>
            <person name="Suzuki K.-i.T."/>
            <person name="Hayashi T."/>
            <person name="Toyoda A."/>
            <person name="Oliveira C."/>
            <person name="Osipova E."/>
            <person name="Leigh N.D."/>
            <person name="Simon A."/>
            <person name="Yun M.H."/>
        </authorList>
    </citation>
    <scope>NUCLEOTIDE SEQUENCE</scope>
    <source>
        <strain evidence="2">20211129_DDA</strain>
        <tissue evidence="2">Liver</tissue>
    </source>
</reference>
<keyword evidence="3" id="KW-1185">Reference proteome</keyword>
<sequence>MKECRNETFPQIFRAEYLWAKLCSTEEKINPSMQAVYWGVEGELVAIRVVEALNKAGIQAAAALRARTPEEADTAGSGAEASESPKPQGPIRLQNGQAGGVGPRARGALPCSRRATTTGLIGLQFSSAPMGWTRLAGLQARGLPRPQCLFHSYCAVLYLDEERSARDGRR</sequence>
<protein>
    <submittedName>
        <fullName evidence="2">Uncharacterized protein</fullName>
    </submittedName>
</protein>
<dbReference type="AlphaFoldDB" id="A0AAV7KNB9"/>
<feature type="region of interest" description="Disordered" evidence="1">
    <location>
        <begin position="65"/>
        <end position="107"/>
    </location>
</feature>
<evidence type="ECO:0000256" key="1">
    <source>
        <dbReference type="SAM" id="MobiDB-lite"/>
    </source>
</evidence>
<evidence type="ECO:0000313" key="2">
    <source>
        <dbReference type="EMBL" id="KAJ1080811.1"/>
    </source>
</evidence>
<evidence type="ECO:0000313" key="3">
    <source>
        <dbReference type="Proteomes" id="UP001066276"/>
    </source>
</evidence>
<comment type="caution">
    <text evidence="2">The sequence shown here is derived from an EMBL/GenBank/DDBJ whole genome shotgun (WGS) entry which is preliminary data.</text>
</comment>
<dbReference type="Proteomes" id="UP001066276">
    <property type="component" value="Chromosome 12"/>
</dbReference>
<organism evidence="2 3">
    <name type="scientific">Pleurodeles waltl</name>
    <name type="common">Iberian ribbed newt</name>
    <dbReference type="NCBI Taxonomy" id="8319"/>
    <lineage>
        <taxon>Eukaryota</taxon>
        <taxon>Metazoa</taxon>
        <taxon>Chordata</taxon>
        <taxon>Craniata</taxon>
        <taxon>Vertebrata</taxon>
        <taxon>Euteleostomi</taxon>
        <taxon>Amphibia</taxon>
        <taxon>Batrachia</taxon>
        <taxon>Caudata</taxon>
        <taxon>Salamandroidea</taxon>
        <taxon>Salamandridae</taxon>
        <taxon>Pleurodelinae</taxon>
        <taxon>Pleurodeles</taxon>
    </lineage>
</organism>
<accession>A0AAV7KNB9</accession>